<dbReference type="RefSeq" id="WP_310077914.1">
    <property type="nucleotide sequence ID" value="NZ_JAVDSC010000012.1"/>
</dbReference>
<protein>
    <submittedName>
        <fullName evidence="1">Alpha-galactosidase/6-phospho-beta-glucosidase family protein</fullName>
    </submittedName>
</protein>
<accession>A0AAW8LIX0</accession>
<dbReference type="EMBL" id="JAVDSC010000012">
    <property type="protein sequence ID" value="MDR6630411.1"/>
    <property type="molecule type" value="Genomic_DNA"/>
</dbReference>
<organism evidence="1 2">
    <name type="scientific">Acinetobacter lwoffii</name>
    <dbReference type="NCBI Taxonomy" id="28090"/>
    <lineage>
        <taxon>Bacteria</taxon>
        <taxon>Pseudomonadati</taxon>
        <taxon>Pseudomonadota</taxon>
        <taxon>Gammaproteobacteria</taxon>
        <taxon>Moraxellales</taxon>
        <taxon>Moraxellaceae</taxon>
        <taxon>Acinetobacter</taxon>
    </lineage>
</organism>
<proteinExistence type="predicted"/>
<name>A0AAW8LIX0_ACILW</name>
<reference evidence="1" key="1">
    <citation type="submission" date="2023-07" db="EMBL/GenBank/DDBJ databases">
        <title>Sorghum-associated microbial communities from plants grown in Nebraska, USA.</title>
        <authorList>
            <person name="Schachtman D."/>
        </authorList>
    </citation>
    <scope>NUCLEOTIDE SEQUENCE</scope>
    <source>
        <strain evidence="1">BE44</strain>
    </source>
</reference>
<dbReference type="AlphaFoldDB" id="A0AAW8LIX0"/>
<comment type="caution">
    <text evidence="1">The sequence shown here is derived from an EMBL/GenBank/DDBJ whole genome shotgun (WGS) entry which is preliminary data.</text>
</comment>
<sequence>MGTLTAQHIRQALIQIAERNGYPHYSLIVQRAVIDAFRTGQHHHLKSAVMSEPVSAQAIMSQYDVRIREAKMITRGYGMTNVLAVAANMETQYLNNILCGRIGLNESDWARIEAGIKAIERKPDYYRKYRKAIKTVKEEWKSQNPAQCSNKQNVQMNSMFN</sequence>
<dbReference type="Proteomes" id="UP001262767">
    <property type="component" value="Unassembled WGS sequence"/>
</dbReference>
<gene>
    <name evidence="1" type="ORF">J2X86_002466</name>
</gene>
<evidence type="ECO:0000313" key="1">
    <source>
        <dbReference type="EMBL" id="MDR6630411.1"/>
    </source>
</evidence>
<evidence type="ECO:0000313" key="2">
    <source>
        <dbReference type="Proteomes" id="UP001262767"/>
    </source>
</evidence>